<dbReference type="RefSeq" id="WP_244536308.1">
    <property type="nucleotide sequence ID" value="NZ_CAWRBC010000159.1"/>
</dbReference>
<dbReference type="Proteomes" id="UP000183794">
    <property type="component" value="Unassembled WGS sequence"/>
</dbReference>
<evidence type="ECO:0000256" key="5">
    <source>
        <dbReference type="SAM" id="Phobius"/>
    </source>
</evidence>
<evidence type="ECO:0000313" key="6">
    <source>
        <dbReference type="EMBL" id="SGY96880.1"/>
    </source>
</evidence>
<organism evidence="6 7">
    <name type="scientific">Moritella viscosa</name>
    <dbReference type="NCBI Taxonomy" id="80854"/>
    <lineage>
        <taxon>Bacteria</taxon>
        <taxon>Pseudomonadati</taxon>
        <taxon>Pseudomonadota</taxon>
        <taxon>Gammaproteobacteria</taxon>
        <taxon>Alteromonadales</taxon>
        <taxon>Moritellaceae</taxon>
        <taxon>Moritella</taxon>
    </lineage>
</organism>
<comment type="subcellular location">
    <subcellularLocation>
        <location evidence="1">Membrane</location>
        <topology evidence="1">Multi-pass membrane protein</topology>
    </subcellularLocation>
</comment>
<evidence type="ECO:0000256" key="2">
    <source>
        <dbReference type="ARBA" id="ARBA00022692"/>
    </source>
</evidence>
<evidence type="ECO:0000313" key="7">
    <source>
        <dbReference type="Proteomes" id="UP000183794"/>
    </source>
</evidence>
<feature type="transmembrane region" description="Helical" evidence="5">
    <location>
        <begin position="29"/>
        <end position="45"/>
    </location>
</feature>
<keyword evidence="3 5" id="KW-1133">Transmembrane helix</keyword>
<sequence>MSLVLGFAFYSQIAENILACPLCLLQRVGFIAVLFGLLCNIILALE</sequence>
<evidence type="ECO:0000256" key="1">
    <source>
        <dbReference type="ARBA" id="ARBA00004141"/>
    </source>
</evidence>
<dbReference type="Gene3D" id="1.20.1550.10">
    <property type="entry name" value="DsbB-like"/>
    <property type="match status" value="1"/>
</dbReference>
<proteinExistence type="predicted"/>
<reference evidence="6 7" key="1">
    <citation type="submission" date="2016-11" db="EMBL/GenBank/DDBJ databases">
        <authorList>
            <person name="Jaros S."/>
            <person name="Januszkiewicz K."/>
            <person name="Wedrychowicz H."/>
        </authorList>
    </citation>
    <scope>NUCLEOTIDE SEQUENCE [LARGE SCALE GENOMIC DNA]</scope>
    <source>
        <strain evidence="6">NVI 5450</strain>
    </source>
</reference>
<dbReference type="SUPFAM" id="SSF158442">
    <property type="entry name" value="DsbB-like"/>
    <property type="match status" value="1"/>
</dbReference>
<name>A0A1L0B490_9GAMM</name>
<dbReference type="GO" id="GO:0016020">
    <property type="term" value="C:membrane"/>
    <property type="evidence" value="ECO:0007669"/>
    <property type="project" value="UniProtKB-SubCell"/>
</dbReference>
<dbReference type="InterPro" id="IPR023380">
    <property type="entry name" value="DsbB-like_sf"/>
</dbReference>
<protein>
    <submittedName>
        <fullName evidence="6">Disulfide bond formation protein B, putative</fullName>
    </submittedName>
</protein>
<dbReference type="Pfam" id="PF02600">
    <property type="entry name" value="DsbB"/>
    <property type="match status" value="1"/>
</dbReference>
<dbReference type="AlphaFoldDB" id="A0A1L0B490"/>
<evidence type="ECO:0000256" key="4">
    <source>
        <dbReference type="ARBA" id="ARBA00023136"/>
    </source>
</evidence>
<dbReference type="GO" id="GO:0015035">
    <property type="term" value="F:protein-disulfide reductase activity"/>
    <property type="evidence" value="ECO:0007669"/>
    <property type="project" value="InterPro"/>
</dbReference>
<keyword evidence="2 5" id="KW-0812">Transmembrane</keyword>
<dbReference type="GO" id="GO:0006457">
    <property type="term" value="P:protein folding"/>
    <property type="evidence" value="ECO:0007669"/>
    <property type="project" value="InterPro"/>
</dbReference>
<keyword evidence="4 5" id="KW-0472">Membrane</keyword>
<dbReference type="InterPro" id="IPR003752">
    <property type="entry name" value="DiS_bond_form_DsbB/BdbC"/>
</dbReference>
<evidence type="ECO:0000256" key="3">
    <source>
        <dbReference type="ARBA" id="ARBA00022989"/>
    </source>
</evidence>
<dbReference type="EMBL" id="FPLD01000052">
    <property type="protein sequence ID" value="SGY96880.1"/>
    <property type="molecule type" value="Genomic_DNA"/>
</dbReference>
<accession>A0A1L0B490</accession>
<gene>
    <name evidence="6" type="ORF">NVI5450_1891</name>
</gene>